<sequence length="210" mass="21820">MFLGVIVATLIAYLLGALPIAAWISRRSGIDIFSVGTGLPGASNVRRSVGNIPGGLVLIGDLAKGAIAIVAARQMQVEGLWLILPCFAMVIGHWRSIFTGFKGGDGLAPLGGAILVMFPPFNGFLAVFIGSIVTLGGQKLPYTSLLGLVAGIGALLWLSRYYPSNPNDLALSAGVAIIAVLVLLHASVGHRRRNSSADWSNLDDGEGATE</sequence>
<evidence type="ECO:0000256" key="2">
    <source>
        <dbReference type="ARBA" id="ARBA00022516"/>
    </source>
</evidence>
<evidence type="ECO:0000313" key="12">
    <source>
        <dbReference type="Proteomes" id="UP001174909"/>
    </source>
</evidence>
<dbReference type="PANTHER" id="PTHR30309:SF0">
    <property type="entry name" value="GLYCEROL-3-PHOSPHATE ACYLTRANSFERASE-RELATED"/>
    <property type="match status" value="1"/>
</dbReference>
<dbReference type="AlphaFoldDB" id="A0AA35W705"/>
<dbReference type="GO" id="GO:0043772">
    <property type="term" value="F:acyl-phosphate glycerol-3-phosphate acyltransferase activity"/>
    <property type="evidence" value="ECO:0007669"/>
    <property type="project" value="InterPro"/>
</dbReference>
<feature type="transmembrane region" description="Helical" evidence="10">
    <location>
        <begin position="110"/>
        <end position="133"/>
    </location>
</feature>
<dbReference type="PANTHER" id="PTHR30309">
    <property type="entry name" value="INNER MEMBRANE PROTEIN YGIH"/>
    <property type="match status" value="1"/>
</dbReference>
<gene>
    <name evidence="11" type="ORF">GBAR_LOCUS2556</name>
</gene>
<organism evidence="11 12">
    <name type="scientific">Geodia barretti</name>
    <name type="common">Barrett's horny sponge</name>
    <dbReference type="NCBI Taxonomy" id="519541"/>
    <lineage>
        <taxon>Eukaryota</taxon>
        <taxon>Metazoa</taxon>
        <taxon>Porifera</taxon>
        <taxon>Demospongiae</taxon>
        <taxon>Heteroscleromorpha</taxon>
        <taxon>Tetractinellida</taxon>
        <taxon>Astrophorina</taxon>
        <taxon>Geodiidae</taxon>
        <taxon>Geodia</taxon>
    </lineage>
</organism>
<feature type="transmembrane region" description="Helical" evidence="10">
    <location>
        <begin position="6"/>
        <end position="24"/>
    </location>
</feature>
<keyword evidence="12" id="KW-1185">Reference proteome</keyword>
<keyword evidence="4 10" id="KW-0812">Transmembrane</keyword>
<evidence type="ECO:0000256" key="5">
    <source>
        <dbReference type="ARBA" id="ARBA00022989"/>
    </source>
</evidence>
<keyword evidence="5 10" id="KW-1133">Transmembrane helix</keyword>
<keyword evidence="11" id="KW-0012">Acyltransferase</keyword>
<feature type="transmembrane region" description="Helical" evidence="10">
    <location>
        <begin position="169"/>
        <end position="188"/>
    </location>
</feature>
<reference evidence="11" key="1">
    <citation type="submission" date="2023-03" db="EMBL/GenBank/DDBJ databases">
        <authorList>
            <person name="Steffen K."/>
            <person name="Cardenas P."/>
        </authorList>
    </citation>
    <scope>NUCLEOTIDE SEQUENCE</scope>
</reference>
<evidence type="ECO:0000256" key="3">
    <source>
        <dbReference type="ARBA" id="ARBA00022679"/>
    </source>
</evidence>
<comment type="caution">
    <text evidence="11">The sequence shown here is derived from an EMBL/GenBank/DDBJ whole genome shotgun (WGS) entry which is preliminary data.</text>
</comment>
<feature type="transmembrane region" description="Helical" evidence="10">
    <location>
        <begin position="79"/>
        <end position="98"/>
    </location>
</feature>
<keyword evidence="7 10" id="KW-0472">Membrane</keyword>
<dbReference type="SMART" id="SM01207">
    <property type="entry name" value="G3P_acyltransf"/>
    <property type="match status" value="1"/>
</dbReference>
<evidence type="ECO:0000256" key="8">
    <source>
        <dbReference type="ARBA" id="ARBA00023209"/>
    </source>
</evidence>
<evidence type="ECO:0000256" key="7">
    <source>
        <dbReference type="ARBA" id="ARBA00023136"/>
    </source>
</evidence>
<proteinExistence type="inferred from homology"/>
<evidence type="ECO:0000256" key="9">
    <source>
        <dbReference type="ARBA" id="ARBA00023264"/>
    </source>
</evidence>
<evidence type="ECO:0000256" key="6">
    <source>
        <dbReference type="ARBA" id="ARBA00023098"/>
    </source>
</evidence>
<name>A0AA35W705_GEOBA</name>
<dbReference type="Proteomes" id="UP001174909">
    <property type="component" value="Unassembled WGS sequence"/>
</dbReference>
<protein>
    <submittedName>
        <fullName evidence="11">Glycerol-3-phosphate acyltransferase</fullName>
    </submittedName>
</protein>
<dbReference type="GO" id="GO:0005886">
    <property type="term" value="C:plasma membrane"/>
    <property type="evidence" value="ECO:0007669"/>
    <property type="project" value="InterPro"/>
</dbReference>
<keyword evidence="1" id="KW-1003">Cell membrane</keyword>
<accession>A0AA35W705</accession>
<dbReference type="EMBL" id="CASHTH010000354">
    <property type="protein sequence ID" value="CAI7998899.1"/>
    <property type="molecule type" value="Genomic_DNA"/>
</dbReference>
<keyword evidence="2" id="KW-0444">Lipid biosynthesis</keyword>
<keyword evidence="9" id="KW-1208">Phospholipid metabolism</keyword>
<dbReference type="Pfam" id="PF02660">
    <property type="entry name" value="G3P_acyltransf"/>
    <property type="match status" value="1"/>
</dbReference>
<dbReference type="HAMAP" id="MF_01043">
    <property type="entry name" value="PlsY"/>
    <property type="match status" value="1"/>
</dbReference>
<evidence type="ECO:0000256" key="1">
    <source>
        <dbReference type="ARBA" id="ARBA00022475"/>
    </source>
</evidence>
<evidence type="ECO:0000256" key="10">
    <source>
        <dbReference type="SAM" id="Phobius"/>
    </source>
</evidence>
<evidence type="ECO:0000313" key="11">
    <source>
        <dbReference type="EMBL" id="CAI7998899.1"/>
    </source>
</evidence>
<feature type="transmembrane region" description="Helical" evidence="10">
    <location>
        <begin position="145"/>
        <end position="163"/>
    </location>
</feature>
<keyword evidence="8" id="KW-0594">Phospholipid biosynthesis</keyword>
<evidence type="ECO:0000256" key="4">
    <source>
        <dbReference type="ARBA" id="ARBA00022692"/>
    </source>
</evidence>
<keyword evidence="6" id="KW-0443">Lipid metabolism</keyword>
<dbReference type="InterPro" id="IPR003811">
    <property type="entry name" value="G3P_acylTferase_PlsY"/>
</dbReference>
<keyword evidence="3" id="KW-0808">Transferase</keyword>
<dbReference type="GO" id="GO:0008654">
    <property type="term" value="P:phospholipid biosynthetic process"/>
    <property type="evidence" value="ECO:0007669"/>
    <property type="project" value="UniProtKB-KW"/>
</dbReference>